<evidence type="ECO:0000313" key="2">
    <source>
        <dbReference type="Proteomes" id="UP000298127"/>
    </source>
</evidence>
<evidence type="ECO:0008006" key="3">
    <source>
        <dbReference type="Google" id="ProtNLM"/>
    </source>
</evidence>
<dbReference type="AlphaFoldDB" id="A0A4Y9QY83"/>
<sequence length="149" mass="16986">MQTFLPYADLALSAAALDQSRLGKQRVETLQVMRALTLPGYGWQHHPVVRMWRGFRPALMAYQDAICDEWEARGHADTCRAKTLADLDLVPEDGEAYRHGDFAWPPWIGDEELHRSHRSNLLRKDPVFYAELAAEVPDDLPYVWPAASV</sequence>
<accession>A0A4Y9QY83</accession>
<evidence type="ECO:0000313" key="1">
    <source>
        <dbReference type="EMBL" id="TFV96778.1"/>
    </source>
</evidence>
<keyword evidence="2" id="KW-1185">Reference proteome</keyword>
<organism evidence="1 2">
    <name type="scientific">Orlajensenia leifsoniae</name>
    <dbReference type="NCBI Taxonomy" id="2561933"/>
    <lineage>
        <taxon>Bacteria</taxon>
        <taxon>Bacillati</taxon>
        <taxon>Actinomycetota</taxon>
        <taxon>Actinomycetes</taxon>
        <taxon>Micrococcales</taxon>
        <taxon>Microbacteriaceae</taxon>
        <taxon>Orlajensenia</taxon>
    </lineage>
</organism>
<dbReference type="Pfam" id="PF03013">
    <property type="entry name" value="Pyr_excise"/>
    <property type="match status" value="1"/>
</dbReference>
<comment type="caution">
    <text evidence="1">The sequence shown here is derived from an EMBL/GenBank/DDBJ whole genome shotgun (WGS) entry which is preliminary data.</text>
</comment>
<dbReference type="InterPro" id="IPR004260">
    <property type="entry name" value="Pyr-dimer_DNA_glycosylase"/>
</dbReference>
<protein>
    <recommendedName>
        <fullName evidence="3">Cytoplasmic protein</fullName>
    </recommendedName>
</protein>
<proteinExistence type="predicted"/>
<gene>
    <name evidence="1" type="ORF">E4M00_11930</name>
</gene>
<dbReference type="EMBL" id="SPQZ01000004">
    <property type="protein sequence ID" value="TFV96778.1"/>
    <property type="molecule type" value="Genomic_DNA"/>
</dbReference>
<dbReference type="NCBIfam" id="NF038085">
    <property type="entry name" value="MSMEG_6728_fam"/>
    <property type="match status" value="1"/>
</dbReference>
<name>A0A4Y9QY83_9MICO</name>
<reference evidence="1 2" key="1">
    <citation type="journal article" date="2018" name="J. Microbiol.">
        <title>Leifsonia flava sp. nov., a novel actinobacterium isolated from the rhizosphere of Aquilegia viridiflora.</title>
        <authorList>
            <person name="Cai Y."/>
            <person name="Tao W.Z."/>
            <person name="Ma Y.J."/>
            <person name="Cheng J."/>
            <person name="Zhang M.Y."/>
            <person name="Zhang Y.X."/>
        </authorList>
    </citation>
    <scope>NUCLEOTIDE SEQUENCE [LARGE SCALE GENOMIC DNA]</scope>
    <source>
        <strain evidence="1 2">SYP-B2174</strain>
    </source>
</reference>
<dbReference type="Proteomes" id="UP000298127">
    <property type="component" value="Unassembled WGS sequence"/>
</dbReference>
<dbReference type="RefSeq" id="WP_135120739.1">
    <property type="nucleotide sequence ID" value="NZ_SPQZ01000004.1"/>
</dbReference>